<dbReference type="PROSITE" id="PS00216">
    <property type="entry name" value="SUGAR_TRANSPORT_1"/>
    <property type="match status" value="1"/>
</dbReference>
<comment type="similarity">
    <text evidence="2">Belongs to the major facilitator superfamily. TCR/Tet family.</text>
</comment>
<dbReference type="Proteomes" id="UP001596022">
    <property type="component" value="Unassembled WGS sequence"/>
</dbReference>
<dbReference type="InterPro" id="IPR050171">
    <property type="entry name" value="MFS_Transporters"/>
</dbReference>
<dbReference type="Gene3D" id="1.20.1250.20">
    <property type="entry name" value="MFS general substrate transporter like domains"/>
    <property type="match status" value="2"/>
</dbReference>
<dbReference type="PRINTS" id="PR01035">
    <property type="entry name" value="TCRTETA"/>
</dbReference>
<dbReference type="RefSeq" id="WP_376844696.1">
    <property type="nucleotide sequence ID" value="NZ_JBHSFW010000001.1"/>
</dbReference>
<dbReference type="InterPro" id="IPR020846">
    <property type="entry name" value="MFS_dom"/>
</dbReference>
<evidence type="ECO:0000256" key="8">
    <source>
        <dbReference type="SAM" id="Phobius"/>
    </source>
</evidence>
<feature type="transmembrane region" description="Helical" evidence="8">
    <location>
        <begin position="335"/>
        <end position="359"/>
    </location>
</feature>
<keyword evidence="5 8" id="KW-0812">Transmembrane</keyword>
<sequence>MALKVLGQKILFPKSLISLVLILFLSEFVRGAYLASFLPTYSVEKLGLSTAAVGIAVSAHYVTDTFGKSLIGWLLDRFSFRLVVITGMLISLVGLILTPNVHYTWMLIVTAALYGVGVSPIWIVCLSSVDKDQRAAQMGILYSLWLVGLGAGPVVINFFMDKGYTISFNILLGVWILACLLSFFTSYQKAAVLKMEPIGKQVKMLIKRLKLMKPLLPGMILQTMAAGMLVPILPLFATEHLGLTYSQYSYVIIAGGACTVLGLVPMGKLSDRLGRKWFLVIGFAGFAVSLIFLTTVKSFVLGVVWAIILGISYSAVLPAWNALLSYQVPEEQKGLGWGVFSSIEGLGIVIGPVLGGWFADFQYGTTLTFLISAALLGMIALFYLFFPFGKLAHDDSR</sequence>
<evidence type="ECO:0000256" key="7">
    <source>
        <dbReference type="ARBA" id="ARBA00023136"/>
    </source>
</evidence>
<feature type="transmembrane region" description="Helical" evidence="8">
    <location>
        <begin position="139"/>
        <end position="160"/>
    </location>
</feature>
<evidence type="ECO:0000256" key="5">
    <source>
        <dbReference type="ARBA" id="ARBA00022692"/>
    </source>
</evidence>
<evidence type="ECO:0000313" key="10">
    <source>
        <dbReference type="EMBL" id="MFC4617664.1"/>
    </source>
</evidence>
<dbReference type="InterPro" id="IPR005829">
    <property type="entry name" value="Sugar_transporter_CS"/>
</dbReference>
<accession>A0ABV9GJD9</accession>
<dbReference type="InterPro" id="IPR001958">
    <property type="entry name" value="Tet-R_TetA/multi-R_MdtG-like"/>
</dbReference>
<gene>
    <name evidence="10" type="ORF">ACFO4N_02850</name>
</gene>
<feature type="transmembrane region" description="Helical" evidence="8">
    <location>
        <begin position="166"/>
        <end position="187"/>
    </location>
</feature>
<feature type="transmembrane region" description="Helical" evidence="8">
    <location>
        <begin position="103"/>
        <end position="127"/>
    </location>
</feature>
<comment type="caution">
    <text evidence="10">The sequence shown here is derived from an EMBL/GenBank/DDBJ whole genome shotgun (WGS) entry which is preliminary data.</text>
</comment>
<feature type="domain" description="Major facilitator superfamily (MFS) profile" evidence="9">
    <location>
        <begin position="15"/>
        <end position="391"/>
    </location>
</feature>
<dbReference type="EMBL" id="JBHSFW010000001">
    <property type="protein sequence ID" value="MFC4617664.1"/>
    <property type="molecule type" value="Genomic_DNA"/>
</dbReference>
<dbReference type="PROSITE" id="PS50850">
    <property type="entry name" value="MFS"/>
    <property type="match status" value="1"/>
</dbReference>
<feature type="transmembrane region" description="Helical" evidence="8">
    <location>
        <begin position="302"/>
        <end position="323"/>
    </location>
</feature>
<feature type="transmembrane region" description="Helical" evidence="8">
    <location>
        <begin position="215"/>
        <end position="236"/>
    </location>
</feature>
<evidence type="ECO:0000256" key="1">
    <source>
        <dbReference type="ARBA" id="ARBA00004651"/>
    </source>
</evidence>
<keyword evidence="3" id="KW-0813">Transport</keyword>
<dbReference type="PANTHER" id="PTHR23517">
    <property type="entry name" value="RESISTANCE PROTEIN MDTM, PUTATIVE-RELATED-RELATED"/>
    <property type="match status" value="1"/>
</dbReference>
<organism evidence="10 11">
    <name type="scientific">Camelliibacillus cellulosilyticus</name>
    <dbReference type="NCBI Taxonomy" id="2174486"/>
    <lineage>
        <taxon>Bacteria</taxon>
        <taxon>Bacillati</taxon>
        <taxon>Bacillota</taxon>
        <taxon>Bacilli</taxon>
        <taxon>Bacillales</taxon>
        <taxon>Sporolactobacillaceae</taxon>
        <taxon>Camelliibacillus</taxon>
    </lineage>
</organism>
<feature type="transmembrane region" description="Helical" evidence="8">
    <location>
        <begin position="248"/>
        <end position="265"/>
    </location>
</feature>
<feature type="transmembrane region" description="Helical" evidence="8">
    <location>
        <begin position="277"/>
        <end position="296"/>
    </location>
</feature>
<dbReference type="CDD" id="cd17325">
    <property type="entry name" value="MFS_MdtG_SLC18_like"/>
    <property type="match status" value="1"/>
</dbReference>
<dbReference type="InterPro" id="IPR036259">
    <property type="entry name" value="MFS_trans_sf"/>
</dbReference>
<reference evidence="11" key="1">
    <citation type="journal article" date="2019" name="Int. J. Syst. Evol. Microbiol.">
        <title>The Global Catalogue of Microorganisms (GCM) 10K type strain sequencing project: providing services to taxonomists for standard genome sequencing and annotation.</title>
        <authorList>
            <consortium name="The Broad Institute Genomics Platform"/>
            <consortium name="The Broad Institute Genome Sequencing Center for Infectious Disease"/>
            <person name="Wu L."/>
            <person name="Ma J."/>
        </authorList>
    </citation>
    <scope>NUCLEOTIDE SEQUENCE [LARGE SCALE GENOMIC DNA]</scope>
    <source>
        <strain evidence="11">CGMCC 1.16306</strain>
    </source>
</reference>
<keyword evidence="7 8" id="KW-0472">Membrane</keyword>
<evidence type="ECO:0000256" key="6">
    <source>
        <dbReference type="ARBA" id="ARBA00022989"/>
    </source>
</evidence>
<evidence type="ECO:0000256" key="3">
    <source>
        <dbReference type="ARBA" id="ARBA00022448"/>
    </source>
</evidence>
<proteinExistence type="inferred from homology"/>
<dbReference type="SUPFAM" id="SSF103473">
    <property type="entry name" value="MFS general substrate transporter"/>
    <property type="match status" value="1"/>
</dbReference>
<evidence type="ECO:0000256" key="4">
    <source>
        <dbReference type="ARBA" id="ARBA00022475"/>
    </source>
</evidence>
<dbReference type="InterPro" id="IPR011701">
    <property type="entry name" value="MFS"/>
</dbReference>
<dbReference type="Pfam" id="PF07690">
    <property type="entry name" value="MFS_1"/>
    <property type="match status" value="2"/>
</dbReference>
<feature type="transmembrane region" description="Helical" evidence="8">
    <location>
        <begin position="78"/>
        <end position="97"/>
    </location>
</feature>
<comment type="subcellular location">
    <subcellularLocation>
        <location evidence="1">Cell membrane</location>
        <topology evidence="1">Multi-pass membrane protein</topology>
    </subcellularLocation>
</comment>
<feature type="transmembrane region" description="Helical" evidence="8">
    <location>
        <begin position="365"/>
        <end position="386"/>
    </location>
</feature>
<evidence type="ECO:0000256" key="2">
    <source>
        <dbReference type="ARBA" id="ARBA00007520"/>
    </source>
</evidence>
<keyword evidence="6 8" id="KW-1133">Transmembrane helix</keyword>
<evidence type="ECO:0000259" key="9">
    <source>
        <dbReference type="PROSITE" id="PS50850"/>
    </source>
</evidence>
<evidence type="ECO:0000313" key="11">
    <source>
        <dbReference type="Proteomes" id="UP001596022"/>
    </source>
</evidence>
<feature type="transmembrane region" description="Helical" evidence="8">
    <location>
        <begin position="47"/>
        <end position="66"/>
    </location>
</feature>
<keyword evidence="4" id="KW-1003">Cell membrane</keyword>
<name>A0ABV9GJD9_9BACL</name>
<keyword evidence="11" id="KW-1185">Reference proteome</keyword>
<protein>
    <submittedName>
        <fullName evidence="10">MFS transporter</fullName>
    </submittedName>
</protein>